<feature type="transmembrane region" description="Helical" evidence="6">
    <location>
        <begin position="7"/>
        <end position="26"/>
    </location>
</feature>
<dbReference type="GO" id="GO:0005886">
    <property type="term" value="C:plasma membrane"/>
    <property type="evidence" value="ECO:0007669"/>
    <property type="project" value="UniProtKB-SubCell"/>
</dbReference>
<keyword evidence="3 6" id="KW-0812">Transmembrane</keyword>
<evidence type="ECO:0000256" key="5">
    <source>
        <dbReference type="ARBA" id="ARBA00023136"/>
    </source>
</evidence>
<dbReference type="EMBL" id="CP116507">
    <property type="protein sequence ID" value="WCG22478.1"/>
    <property type="molecule type" value="Genomic_DNA"/>
</dbReference>
<evidence type="ECO:0000256" key="4">
    <source>
        <dbReference type="ARBA" id="ARBA00022989"/>
    </source>
</evidence>
<dbReference type="RefSeq" id="WP_023605708.1">
    <property type="nucleotide sequence ID" value="NZ_CP090216.1"/>
</dbReference>
<sequence>MKSTKRLSIIWFVLIVLGYGIIFALRQSMLMSDMVIDSLSMIGINIILAVSLNLIIGFSGQFSLGHAGFMAVGAYTTAIFTMHYPTYLGFLLSIVLGAMITALLALLVGLPTLRLKGDYLAIATLGIAEIIRIVIVNGQDDPSEHLFATGGAAGIFGVVNYANWEVIYILMVLSILIISHFIHSDLGRMMLAVREDEIAAESIGIQPTSIKVLAFVIGATIASVAGSLHASYVQTIVPNDFGFMKSIDILIIVVFGGIGSLTGSIVAGVLLGILNHFLRNVSGVSDYRMIIYSLALILMMLYKPSGLMGEKEFSLKRLLKRNMNKKEASL</sequence>
<keyword evidence="4 6" id="KW-1133">Transmembrane helix</keyword>
<feature type="transmembrane region" description="Helical" evidence="6">
    <location>
        <begin position="38"/>
        <end position="56"/>
    </location>
</feature>
<gene>
    <name evidence="7" type="ORF">PML95_08790</name>
</gene>
<organism evidence="7 8">
    <name type="scientific">Vagococcus lutrae</name>
    <dbReference type="NCBI Taxonomy" id="81947"/>
    <lineage>
        <taxon>Bacteria</taxon>
        <taxon>Bacillati</taxon>
        <taxon>Bacillota</taxon>
        <taxon>Bacilli</taxon>
        <taxon>Lactobacillales</taxon>
        <taxon>Enterococcaceae</taxon>
        <taxon>Vagococcus</taxon>
    </lineage>
</organism>
<feature type="transmembrane region" description="Helical" evidence="6">
    <location>
        <begin position="212"/>
        <end position="237"/>
    </location>
</feature>
<feature type="transmembrane region" description="Helical" evidence="6">
    <location>
        <begin position="286"/>
        <end position="302"/>
    </location>
</feature>
<feature type="transmembrane region" description="Helical" evidence="6">
    <location>
        <begin position="90"/>
        <end position="110"/>
    </location>
</feature>
<dbReference type="PANTHER" id="PTHR30482">
    <property type="entry name" value="HIGH-AFFINITY BRANCHED-CHAIN AMINO ACID TRANSPORT SYSTEM PERMEASE"/>
    <property type="match status" value="1"/>
</dbReference>
<feature type="transmembrane region" description="Helical" evidence="6">
    <location>
        <begin position="117"/>
        <end position="135"/>
    </location>
</feature>
<proteinExistence type="predicted"/>
<dbReference type="PANTHER" id="PTHR30482:SF10">
    <property type="entry name" value="HIGH-AFFINITY BRANCHED-CHAIN AMINO ACID TRANSPORT PROTEIN BRAE"/>
    <property type="match status" value="1"/>
</dbReference>
<evidence type="ECO:0000256" key="2">
    <source>
        <dbReference type="ARBA" id="ARBA00022475"/>
    </source>
</evidence>
<dbReference type="Proteomes" id="UP001179600">
    <property type="component" value="Chromosome"/>
</dbReference>
<evidence type="ECO:0000313" key="8">
    <source>
        <dbReference type="Proteomes" id="UP001179600"/>
    </source>
</evidence>
<dbReference type="CDD" id="cd06581">
    <property type="entry name" value="TM_PBP1_LivM_like"/>
    <property type="match status" value="1"/>
</dbReference>
<evidence type="ECO:0000256" key="3">
    <source>
        <dbReference type="ARBA" id="ARBA00022692"/>
    </source>
</evidence>
<accession>A0AAE9XM10</accession>
<dbReference type="AlphaFoldDB" id="A0AAE9XM10"/>
<evidence type="ECO:0000256" key="1">
    <source>
        <dbReference type="ARBA" id="ARBA00004651"/>
    </source>
</evidence>
<feature type="transmembrane region" description="Helical" evidence="6">
    <location>
        <begin position="249"/>
        <end position="274"/>
    </location>
</feature>
<dbReference type="InterPro" id="IPR001851">
    <property type="entry name" value="ABC_transp_permease"/>
</dbReference>
<dbReference type="Pfam" id="PF02653">
    <property type="entry name" value="BPD_transp_2"/>
    <property type="match status" value="1"/>
</dbReference>
<feature type="transmembrane region" description="Helical" evidence="6">
    <location>
        <begin position="166"/>
        <end position="182"/>
    </location>
</feature>
<protein>
    <submittedName>
        <fullName evidence="7">Branched-chain amino acid ABC transporter permease</fullName>
    </submittedName>
</protein>
<keyword evidence="5 6" id="KW-0472">Membrane</keyword>
<reference evidence="7" key="1">
    <citation type="submission" date="2023-01" db="EMBL/GenBank/DDBJ databases">
        <title>Oxazolidinone resistance genes in florfenicol resistant enterococci from beef cattle and veal calves at slaughter.</title>
        <authorList>
            <person name="Biggel M."/>
        </authorList>
    </citation>
    <scope>NUCLEOTIDE SEQUENCE</scope>
    <source>
        <strain evidence="7">K204-1</strain>
    </source>
</reference>
<dbReference type="InterPro" id="IPR043428">
    <property type="entry name" value="LivM-like"/>
</dbReference>
<comment type="subcellular location">
    <subcellularLocation>
        <location evidence="1">Cell membrane</location>
        <topology evidence="1">Multi-pass membrane protein</topology>
    </subcellularLocation>
</comment>
<keyword evidence="2" id="KW-1003">Cell membrane</keyword>
<evidence type="ECO:0000256" key="6">
    <source>
        <dbReference type="SAM" id="Phobius"/>
    </source>
</evidence>
<evidence type="ECO:0000313" key="7">
    <source>
        <dbReference type="EMBL" id="WCG22478.1"/>
    </source>
</evidence>
<feature type="transmembrane region" description="Helical" evidence="6">
    <location>
        <begin position="63"/>
        <end position="84"/>
    </location>
</feature>
<dbReference type="GO" id="GO:0015658">
    <property type="term" value="F:branched-chain amino acid transmembrane transporter activity"/>
    <property type="evidence" value="ECO:0007669"/>
    <property type="project" value="InterPro"/>
</dbReference>
<name>A0AAE9XM10_9ENTE</name>